<keyword evidence="1" id="KW-0004">4Fe-4S</keyword>
<protein>
    <submittedName>
        <fullName evidence="8">Precorrin-3B synthase</fullName>
    </submittedName>
</protein>
<keyword evidence="5" id="KW-0408">Iron</keyword>
<dbReference type="InterPro" id="IPR006066">
    <property type="entry name" value="NO2/SO3_Rdtase_FeS/sirohaem_BS"/>
</dbReference>
<dbReference type="PROSITE" id="PS00365">
    <property type="entry name" value="NIR_SIR"/>
    <property type="match status" value="1"/>
</dbReference>
<dbReference type="InterPro" id="IPR045854">
    <property type="entry name" value="NO2/SO3_Rdtase_4Fe4S_sf"/>
</dbReference>
<dbReference type="PATRIC" id="fig|1461693.3.peg.2573"/>
<dbReference type="InterPro" id="IPR005117">
    <property type="entry name" value="NiRdtase/SiRdtase_haem-b_fer"/>
</dbReference>
<evidence type="ECO:0000256" key="2">
    <source>
        <dbReference type="ARBA" id="ARBA00022617"/>
    </source>
</evidence>
<keyword evidence="2" id="KW-0349">Heme</keyword>
<keyword evidence="6" id="KW-0411">Iron-sulfur</keyword>
<dbReference type="GO" id="GO:0046872">
    <property type="term" value="F:metal ion binding"/>
    <property type="evidence" value="ECO:0007669"/>
    <property type="project" value="UniProtKB-KW"/>
</dbReference>
<dbReference type="STRING" id="1461693.ATO10_12694"/>
<dbReference type="InterPro" id="IPR036136">
    <property type="entry name" value="Nit/Sulf_reduc_fer-like_dom_sf"/>
</dbReference>
<dbReference type="Gene3D" id="3.90.480.20">
    <property type="match status" value="1"/>
</dbReference>
<accession>A0A058ZKF7</accession>
<dbReference type="EMBL" id="AQQY01000009">
    <property type="protein sequence ID" value="KCV81261.1"/>
    <property type="molecule type" value="Genomic_DNA"/>
</dbReference>
<organism evidence="8 9">
    <name type="scientific">Actibacterium atlanticum</name>
    <dbReference type="NCBI Taxonomy" id="1461693"/>
    <lineage>
        <taxon>Bacteria</taxon>
        <taxon>Pseudomonadati</taxon>
        <taxon>Pseudomonadota</taxon>
        <taxon>Alphaproteobacteria</taxon>
        <taxon>Rhodobacterales</taxon>
        <taxon>Roseobacteraceae</taxon>
        <taxon>Actibacterium</taxon>
    </lineage>
</organism>
<dbReference type="GO" id="GO:0051539">
    <property type="term" value="F:4 iron, 4 sulfur cluster binding"/>
    <property type="evidence" value="ECO:0007669"/>
    <property type="project" value="UniProtKB-KW"/>
</dbReference>
<proteinExistence type="predicted"/>
<dbReference type="Proteomes" id="UP000024836">
    <property type="component" value="Unassembled WGS sequence"/>
</dbReference>
<dbReference type="SUPFAM" id="SSF55124">
    <property type="entry name" value="Nitrite/Sulfite reductase N-terminal domain-like"/>
    <property type="match status" value="1"/>
</dbReference>
<evidence type="ECO:0000256" key="4">
    <source>
        <dbReference type="ARBA" id="ARBA00023002"/>
    </source>
</evidence>
<dbReference type="PANTHER" id="PTHR32439">
    <property type="entry name" value="FERREDOXIN--NITRITE REDUCTASE, CHLOROPLASTIC"/>
    <property type="match status" value="1"/>
</dbReference>
<dbReference type="RefSeq" id="WP_035252167.1">
    <property type="nucleotide sequence ID" value="NZ_AQQY01000009.1"/>
</dbReference>
<dbReference type="OrthoDB" id="7459360at2"/>
<dbReference type="Pfam" id="PF03460">
    <property type="entry name" value="NIR_SIR_ferr"/>
    <property type="match status" value="1"/>
</dbReference>
<dbReference type="eggNOG" id="COG0155">
    <property type="taxonomic scope" value="Bacteria"/>
</dbReference>
<dbReference type="AlphaFoldDB" id="A0A058ZKF7"/>
<name>A0A058ZKF7_9RHOB</name>
<keyword evidence="9" id="KW-1185">Reference proteome</keyword>
<evidence type="ECO:0000313" key="9">
    <source>
        <dbReference type="Proteomes" id="UP000024836"/>
    </source>
</evidence>
<feature type="domain" description="Nitrite/Sulfite reductase ferredoxin-like" evidence="7">
    <location>
        <begin position="16"/>
        <end position="81"/>
    </location>
</feature>
<keyword evidence="4" id="KW-0560">Oxidoreductase</keyword>
<comment type="caution">
    <text evidence="8">The sequence shown here is derived from an EMBL/GenBank/DDBJ whole genome shotgun (WGS) entry which is preliminary data.</text>
</comment>
<evidence type="ECO:0000256" key="3">
    <source>
        <dbReference type="ARBA" id="ARBA00022723"/>
    </source>
</evidence>
<evidence type="ECO:0000256" key="6">
    <source>
        <dbReference type="ARBA" id="ARBA00023014"/>
    </source>
</evidence>
<dbReference type="GO" id="GO:0020037">
    <property type="term" value="F:heme binding"/>
    <property type="evidence" value="ECO:0007669"/>
    <property type="project" value="InterPro"/>
</dbReference>
<reference evidence="8 9" key="1">
    <citation type="submission" date="2013-04" db="EMBL/GenBank/DDBJ databases">
        <title>Shimia sp. 22II-S11-Z10 Genome Sequencing.</title>
        <authorList>
            <person name="Lai Q."/>
            <person name="Li G."/>
            <person name="Shao Z."/>
        </authorList>
    </citation>
    <scope>NUCLEOTIDE SEQUENCE [LARGE SCALE GENOMIC DNA]</scope>
    <source>
        <strain evidence="9">22II-S11-Z10</strain>
    </source>
</reference>
<keyword evidence="3" id="KW-0479">Metal-binding</keyword>
<dbReference type="SUPFAM" id="SSF56014">
    <property type="entry name" value="Nitrite and sulphite reductase 4Fe-4S domain-like"/>
    <property type="match status" value="1"/>
</dbReference>
<evidence type="ECO:0000256" key="1">
    <source>
        <dbReference type="ARBA" id="ARBA00022485"/>
    </source>
</evidence>
<evidence type="ECO:0000313" key="8">
    <source>
        <dbReference type="EMBL" id="KCV81261.1"/>
    </source>
</evidence>
<dbReference type="Gene3D" id="3.30.413.10">
    <property type="entry name" value="Sulfite Reductase Hemoprotein, domain 1"/>
    <property type="match status" value="1"/>
</dbReference>
<gene>
    <name evidence="8" type="ORF">ATO10_12694</name>
</gene>
<evidence type="ECO:0000256" key="5">
    <source>
        <dbReference type="ARBA" id="ARBA00023004"/>
    </source>
</evidence>
<dbReference type="InterPro" id="IPR051329">
    <property type="entry name" value="NIR_SIR_4Fe-4S"/>
</dbReference>
<evidence type="ECO:0000259" key="7">
    <source>
        <dbReference type="Pfam" id="PF03460"/>
    </source>
</evidence>
<sequence length="394" mass="40960">MSAPQIKGWCPGALRPMASGDGLVVRVRPPLGRLNAVQAHGLGEAAQRLGTDVLEMTTRANLQIRGVANASLPELHARLRDLDLLDSSPELEAKRNIILNPFRNAQDLHHEAIAAALTKGLSAPDMPALPGKFGFLIDVAPGHRHLSGISADIRIESSGEGFIVRADGADTGRLSTSVADAVEIALQMARWFITSGGVGADGRGRMRNHLAHGAQLPADLVGDAHPSPAAPKAKPGLVAHGLCVAAAFGQLPATHLGWLADHAPGGVALTPYRMVLLRGATRLPDTTDLITDPDAAVMNVYACTGAPGCPQGLAPTRDLARQLATSLPSGKTLHVSGCAKGCAHPGKADLTLTATGQDQFDLIQNGRADGRPIRCGLTAAQLIQNPEILSQEGP</sequence>
<dbReference type="GO" id="GO:0016491">
    <property type="term" value="F:oxidoreductase activity"/>
    <property type="evidence" value="ECO:0007669"/>
    <property type="project" value="UniProtKB-KW"/>
</dbReference>
<dbReference type="PANTHER" id="PTHR32439:SF9">
    <property type="entry name" value="BLR3264 PROTEIN"/>
    <property type="match status" value="1"/>
</dbReference>